<protein>
    <submittedName>
        <fullName evidence="1">Uncharacterized protein</fullName>
    </submittedName>
</protein>
<comment type="caution">
    <text evidence="1">The sequence shown here is derived from an EMBL/GenBank/DDBJ whole genome shotgun (WGS) entry which is preliminary data.</text>
</comment>
<sequence>MVNVRLVYFLERGDFLSPSQSGFCKHGSTTDALAFLPYHAGIRLATEAFRSSPILILLVDADEPPLDLCRQSLMVRCWHRLHRLPDSLPYLAVSSDIMSQYYLSHSRTLWPFVFWVRKAMEEMGIDDLLI</sequence>
<name>A0AAE1L154_PETCI</name>
<evidence type="ECO:0000313" key="1">
    <source>
        <dbReference type="EMBL" id="KAK3892701.1"/>
    </source>
</evidence>
<evidence type="ECO:0000313" key="2">
    <source>
        <dbReference type="Proteomes" id="UP001286313"/>
    </source>
</evidence>
<proteinExistence type="predicted"/>
<dbReference type="EMBL" id="JAWQEG010000249">
    <property type="protein sequence ID" value="KAK3892701.1"/>
    <property type="molecule type" value="Genomic_DNA"/>
</dbReference>
<gene>
    <name evidence="1" type="ORF">Pcinc_003493</name>
</gene>
<keyword evidence="2" id="KW-1185">Reference proteome</keyword>
<accession>A0AAE1L154</accession>
<dbReference type="Proteomes" id="UP001286313">
    <property type="component" value="Unassembled WGS sequence"/>
</dbReference>
<reference evidence="1" key="1">
    <citation type="submission" date="2023-10" db="EMBL/GenBank/DDBJ databases">
        <title>Genome assemblies of two species of porcelain crab, Petrolisthes cinctipes and Petrolisthes manimaculis (Anomura: Porcellanidae).</title>
        <authorList>
            <person name="Angst P."/>
        </authorList>
    </citation>
    <scope>NUCLEOTIDE SEQUENCE</scope>
    <source>
        <strain evidence="1">PB745_01</strain>
        <tissue evidence="1">Gill</tissue>
    </source>
</reference>
<dbReference type="AlphaFoldDB" id="A0AAE1L154"/>
<organism evidence="1 2">
    <name type="scientific">Petrolisthes cinctipes</name>
    <name type="common">Flat porcelain crab</name>
    <dbReference type="NCBI Taxonomy" id="88211"/>
    <lineage>
        <taxon>Eukaryota</taxon>
        <taxon>Metazoa</taxon>
        <taxon>Ecdysozoa</taxon>
        <taxon>Arthropoda</taxon>
        <taxon>Crustacea</taxon>
        <taxon>Multicrustacea</taxon>
        <taxon>Malacostraca</taxon>
        <taxon>Eumalacostraca</taxon>
        <taxon>Eucarida</taxon>
        <taxon>Decapoda</taxon>
        <taxon>Pleocyemata</taxon>
        <taxon>Anomura</taxon>
        <taxon>Galatheoidea</taxon>
        <taxon>Porcellanidae</taxon>
        <taxon>Petrolisthes</taxon>
    </lineage>
</organism>